<dbReference type="PANTHER" id="PTHR12918">
    <property type="entry name" value="CYSTEINE DIOXYGENASE"/>
    <property type="match status" value="1"/>
</dbReference>
<reference evidence="9 10" key="1">
    <citation type="submission" date="2019-02" db="EMBL/GenBank/DDBJ databases">
        <title>Deep-cultivation of Planctomycetes and their phenomic and genomic characterization uncovers novel biology.</title>
        <authorList>
            <person name="Wiegand S."/>
            <person name="Jogler M."/>
            <person name="Boedeker C."/>
            <person name="Pinto D."/>
            <person name="Vollmers J."/>
            <person name="Rivas-Marin E."/>
            <person name="Kohn T."/>
            <person name="Peeters S.H."/>
            <person name="Heuer A."/>
            <person name="Rast P."/>
            <person name="Oberbeckmann S."/>
            <person name="Bunk B."/>
            <person name="Jeske O."/>
            <person name="Meyerdierks A."/>
            <person name="Storesund J.E."/>
            <person name="Kallscheuer N."/>
            <person name="Luecker S."/>
            <person name="Lage O.M."/>
            <person name="Pohl T."/>
            <person name="Merkel B.J."/>
            <person name="Hornburger P."/>
            <person name="Mueller R.-W."/>
            <person name="Bruemmer F."/>
            <person name="Labrenz M."/>
            <person name="Spormann A.M."/>
            <person name="Op den Camp H."/>
            <person name="Overmann J."/>
            <person name="Amann R."/>
            <person name="Jetten M.S.M."/>
            <person name="Mascher T."/>
            <person name="Medema M.H."/>
            <person name="Devos D.P."/>
            <person name="Kaster A.-K."/>
            <person name="Ovreas L."/>
            <person name="Rohde M."/>
            <person name="Galperin M.Y."/>
            <person name="Jogler C."/>
        </authorList>
    </citation>
    <scope>NUCLEOTIDE SEQUENCE [LARGE SCALE GENOMIC DNA]</scope>
    <source>
        <strain evidence="9 10">Pla133</strain>
    </source>
</reference>
<accession>A0A518BL79</accession>
<evidence type="ECO:0000256" key="7">
    <source>
        <dbReference type="PIRSR" id="PIRSR610300-51"/>
    </source>
</evidence>
<dbReference type="Proteomes" id="UP000316921">
    <property type="component" value="Chromosome"/>
</dbReference>
<sequence>MSSSSIDQLASTIGRELERPGGQAAIAGIIAEYARQADDWRAHAHFAEVGYTRHLLARTERFELLLLCWNAGLASDLHDHSGQSCWMTLLDGQIAEDRFRRDAAGSVQKVGTLDLDLAVPAFIDDGLGLHVIRNSPHHRSASLHVYARPVESCGIYCRDTGQVLEERSLRYDTVRGDGAPDVESAGEPGGGDPQS</sequence>
<dbReference type="CDD" id="cd10548">
    <property type="entry name" value="cupin_CDO"/>
    <property type="match status" value="1"/>
</dbReference>
<evidence type="ECO:0000313" key="10">
    <source>
        <dbReference type="Proteomes" id="UP000316921"/>
    </source>
</evidence>
<keyword evidence="3 9" id="KW-0223">Dioxygenase</keyword>
<dbReference type="PANTHER" id="PTHR12918:SF1">
    <property type="entry name" value="CYSTEINE DIOXYGENASE TYPE 1"/>
    <property type="match status" value="1"/>
</dbReference>
<organism evidence="9 10">
    <name type="scientific">Engelhardtia mirabilis</name>
    <dbReference type="NCBI Taxonomy" id="2528011"/>
    <lineage>
        <taxon>Bacteria</taxon>
        <taxon>Pseudomonadati</taxon>
        <taxon>Planctomycetota</taxon>
        <taxon>Planctomycetia</taxon>
        <taxon>Planctomycetia incertae sedis</taxon>
        <taxon>Engelhardtia</taxon>
    </lineage>
</organism>
<keyword evidence="4" id="KW-0560">Oxidoreductase</keyword>
<evidence type="ECO:0000256" key="5">
    <source>
        <dbReference type="ARBA" id="ARBA00023004"/>
    </source>
</evidence>
<keyword evidence="5 7" id="KW-0408">Iron</keyword>
<feature type="binding site" evidence="7">
    <location>
        <position position="130"/>
    </location>
    <ligand>
        <name>Fe cation</name>
        <dbReference type="ChEBI" id="CHEBI:24875"/>
        <note>catalytic</note>
    </ligand>
</feature>
<dbReference type="AlphaFoldDB" id="A0A518BL79"/>
<evidence type="ECO:0000256" key="2">
    <source>
        <dbReference type="ARBA" id="ARBA00022723"/>
    </source>
</evidence>
<evidence type="ECO:0000256" key="4">
    <source>
        <dbReference type="ARBA" id="ARBA00023002"/>
    </source>
</evidence>
<dbReference type="GO" id="GO:0017172">
    <property type="term" value="F:cysteine dioxygenase activity"/>
    <property type="evidence" value="ECO:0007669"/>
    <property type="project" value="TreeGrafter"/>
</dbReference>
<evidence type="ECO:0000256" key="1">
    <source>
        <dbReference type="ARBA" id="ARBA00006622"/>
    </source>
</evidence>
<proteinExistence type="inferred from homology"/>
<dbReference type="GO" id="GO:0008198">
    <property type="term" value="F:ferrous iron binding"/>
    <property type="evidence" value="ECO:0007669"/>
    <property type="project" value="TreeGrafter"/>
</dbReference>
<feature type="binding site" evidence="7">
    <location>
        <position position="80"/>
    </location>
    <ligand>
        <name>Fe cation</name>
        <dbReference type="ChEBI" id="CHEBI:24875"/>
        <note>catalytic</note>
    </ligand>
</feature>
<dbReference type="SUPFAM" id="SSF51182">
    <property type="entry name" value="RmlC-like cupins"/>
    <property type="match status" value="1"/>
</dbReference>
<dbReference type="EMBL" id="CP036287">
    <property type="protein sequence ID" value="QDU67731.1"/>
    <property type="molecule type" value="Genomic_DNA"/>
</dbReference>
<dbReference type="InterPro" id="IPR010300">
    <property type="entry name" value="CDO_1"/>
</dbReference>
<feature type="cross-link" description="3'-(S-cysteinyl)-tyrosine (Cys-Tyr)" evidence="6">
    <location>
        <begin position="85"/>
        <end position="146"/>
    </location>
</feature>
<dbReference type="GO" id="GO:0019448">
    <property type="term" value="P:L-cysteine catabolic process"/>
    <property type="evidence" value="ECO:0007669"/>
    <property type="project" value="TreeGrafter"/>
</dbReference>
<dbReference type="Pfam" id="PF05995">
    <property type="entry name" value="CDO_I"/>
    <property type="match status" value="1"/>
</dbReference>
<gene>
    <name evidence="9" type="ORF">Pla133_28200</name>
</gene>
<evidence type="ECO:0000313" key="9">
    <source>
        <dbReference type="EMBL" id="QDU67731.1"/>
    </source>
</evidence>
<dbReference type="RefSeq" id="WP_419191509.1">
    <property type="nucleotide sequence ID" value="NZ_CP036287.1"/>
</dbReference>
<protein>
    <submittedName>
        <fullName evidence="9">Cysteine dioxygenase type I</fullName>
    </submittedName>
</protein>
<dbReference type="InterPro" id="IPR014710">
    <property type="entry name" value="RmlC-like_jellyroll"/>
</dbReference>
<feature type="region of interest" description="Disordered" evidence="8">
    <location>
        <begin position="171"/>
        <end position="195"/>
    </location>
</feature>
<name>A0A518BL79_9BACT</name>
<evidence type="ECO:0000256" key="3">
    <source>
        <dbReference type="ARBA" id="ARBA00022964"/>
    </source>
</evidence>
<feature type="binding site" evidence="7">
    <location>
        <position position="78"/>
    </location>
    <ligand>
        <name>Fe cation</name>
        <dbReference type="ChEBI" id="CHEBI:24875"/>
        <note>catalytic</note>
    </ligand>
</feature>
<comment type="similarity">
    <text evidence="1">Belongs to the cysteine dioxygenase family.</text>
</comment>
<keyword evidence="2 7" id="KW-0479">Metal-binding</keyword>
<keyword evidence="6" id="KW-0883">Thioether bond</keyword>
<dbReference type="KEGG" id="pbap:Pla133_28200"/>
<dbReference type="InterPro" id="IPR011051">
    <property type="entry name" value="RmlC_Cupin_sf"/>
</dbReference>
<keyword evidence="10" id="KW-1185">Reference proteome</keyword>
<evidence type="ECO:0000256" key="8">
    <source>
        <dbReference type="SAM" id="MobiDB-lite"/>
    </source>
</evidence>
<evidence type="ECO:0000256" key="6">
    <source>
        <dbReference type="PIRSR" id="PIRSR610300-50"/>
    </source>
</evidence>
<dbReference type="Gene3D" id="2.60.120.10">
    <property type="entry name" value="Jelly Rolls"/>
    <property type="match status" value="1"/>
</dbReference>